<dbReference type="InterPro" id="IPR001433">
    <property type="entry name" value="OxRdtase_FAD/NAD-bd"/>
</dbReference>
<dbReference type="AlphaFoldDB" id="A0A0C3NPG7"/>
<dbReference type="Gene3D" id="3.40.50.80">
    <property type="entry name" value="Nucleotide-binding domain of ferredoxin-NADP reductase (FNR) module"/>
    <property type="match status" value="1"/>
</dbReference>
<accession>A0A0C3NPG7</accession>
<dbReference type="Pfam" id="PF00175">
    <property type="entry name" value="NAD_binding_1"/>
    <property type="match status" value="1"/>
</dbReference>
<evidence type="ECO:0000259" key="7">
    <source>
        <dbReference type="PROSITE" id="PS51384"/>
    </source>
</evidence>
<evidence type="ECO:0000313" key="8">
    <source>
        <dbReference type="EMBL" id="KIP07019.1"/>
    </source>
</evidence>
<dbReference type="PANTHER" id="PTHR19370">
    <property type="entry name" value="NADH-CYTOCHROME B5 REDUCTASE"/>
    <property type="match status" value="1"/>
</dbReference>
<evidence type="ECO:0000256" key="1">
    <source>
        <dbReference type="ARBA" id="ARBA00001974"/>
    </source>
</evidence>
<proteinExistence type="inferred from homology"/>
<feature type="binding site" evidence="6">
    <location>
        <position position="35"/>
    </location>
    <ligand>
        <name>FAD</name>
        <dbReference type="ChEBI" id="CHEBI:57692"/>
    </ligand>
</feature>
<dbReference type="InterPro" id="IPR017927">
    <property type="entry name" value="FAD-bd_FR_type"/>
</dbReference>
<feature type="binding site" evidence="6">
    <location>
        <position position="103"/>
    </location>
    <ligand>
        <name>FAD</name>
        <dbReference type="ChEBI" id="CHEBI:57692"/>
    </ligand>
</feature>
<evidence type="ECO:0000256" key="6">
    <source>
        <dbReference type="PIRSR" id="PIRSR601834-1"/>
    </source>
</evidence>
<evidence type="ECO:0000256" key="3">
    <source>
        <dbReference type="ARBA" id="ARBA00022630"/>
    </source>
</evidence>
<dbReference type="EMBL" id="KN840505">
    <property type="protein sequence ID" value="KIP07019.1"/>
    <property type="molecule type" value="Genomic_DNA"/>
</dbReference>
<keyword evidence="4 6" id="KW-0274">FAD</keyword>
<gene>
    <name evidence="8" type="ORF">PHLGIDRAFT_118452</name>
</gene>
<feature type="binding site" evidence="6">
    <location>
        <position position="37"/>
    </location>
    <ligand>
        <name>FAD</name>
        <dbReference type="ChEBI" id="CHEBI:57692"/>
    </ligand>
</feature>
<evidence type="ECO:0000256" key="4">
    <source>
        <dbReference type="ARBA" id="ARBA00022827"/>
    </source>
</evidence>
<dbReference type="STRING" id="745531.A0A0C3NPG7"/>
<dbReference type="Pfam" id="PF00970">
    <property type="entry name" value="FAD_binding_6"/>
    <property type="match status" value="1"/>
</dbReference>
<keyword evidence="3 6" id="KW-0285">Flavoprotein</keyword>
<dbReference type="Proteomes" id="UP000053257">
    <property type="component" value="Unassembled WGS sequence"/>
</dbReference>
<dbReference type="PANTHER" id="PTHR19370:SF184">
    <property type="entry name" value="NADH-CYTOCHROME B5 REDUCTASE-LIKE"/>
    <property type="match status" value="1"/>
</dbReference>
<dbReference type="GO" id="GO:0016491">
    <property type="term" value="F:oxidoreductase activity"/>
    <property type="evidence" value="ECO:0007669"/>
    <property type="project" value="UniProtKB-KW"/>
</dbReference>
<dbReference type="OrthoDB" id="432685at2759"/>
<keyword evidence="9" id="KW-1185">Reference proteome</keyword>
<dbReference type="InterPro" id="IPR001834">
    <property type="entry name" value="CBR-like"/>
</dbReference>
<comment type="cofactor">
    <cofactor evidence="1 6">
        <name>FAD</name>
        <dbReference type="ChEBI" id="CHEBI:57692"/>
    </cofactor>
</comment>
<dbReference type="InterPro" id="IPR017938">
    <property type="entry name" value="Riboflavin_synthase-like_b-brl"/>
</dbReference>
<dbReference type="SUPFAM" id="SSF63380">
    <property type="entry name" value="Riboflavin synthase domain-like"/>
    <property type="match status" value="1"/>
</dbReference>
<sequence length="265" mass="29670">MTLTVPRESIPPLQEGLFAPIWSIFIKDDDIQVERPYTPLEGIDAHGRMKFWIKRYPKGEVGRWLHSKCEGDRIEVRGPLKSWPWQGHKWDEIVMISGGTGITPFYQLIYATLLSATEIPTNIRFTLLHSSRNPGELPPPEILQPLLSYAAANPGQLRVKLFIDETDGSVSKLLPSHELQVGRIGQTAVEDILASRVPTSWWQSLLRLGPSKSIRVEDKNILFLVCGPEPMINAIAGPYGRNYSQGPIGGVLGTLGCRQDQVWKL</sequence>
<dbReference type="PROSITE" id="PS51384">
    <property type="entry name" value="FAD_FR"/>
    <property type="match status" value="1"/>
</dbReference>
<protein>
    <recommendedName>
        <fullName evidence="7">FAD-binding FR-type domain-containing protein</fullName>
    </recommendedName>
</protein>
<feature type="binding site" evidence="6">
    <location>
        <position position="36"/>
    </location>
    <ligand>
        <name>FAD</name>
        <dbReference type="ChEBI" id="CHEBI:57692"/>
    </ligand>
</feature>
<dbReference type="PRINTS" id="PR00406">
    <property type="entry name" value="CYTB5RDTASE"/>
</dbReference>
<dbReference type="InterPro" id="IPR039261">
    <property type="entry name" value="FNR_nucleotide-bd"/>
</dbReference>
<evidence type="ECO:0000313" key="9">
    <source>
        <dbReference type="Proteomes" id="UP000053257"/>
    </source>
</evidence>
<feature type="binding site" evidence="6">
    <location>
        <position position="54"/>
    </location>
    <ligand>
        <name>FAD</name>
        <dbReference type="ChEBI" id="CHEBI:57692"/>
    </ligand>
</feature>
<keyword evidence="5" id="KW-0560">Oxidoreductase</keyword>
<dbReference type="Gene3D" id="2.40.30.10">
    <property type="entry name" value="Translation factors"/>
    <property type="match status" value="1"/>
</dbReference>
<organism evidence="8 9">
    <name type="scientific">Phlebiopsis gigantea (strain 11061_1 CR5-6)</name>
    <name type="common">White-rot fungus</name>
    <name type="synonym">Peniophora gigantea</name>
    <dbReference type="NCBI Taxonomy" id="745531"/>
    <lineage>
        <taxon>Eukaryota</taxon>
        <taxon>Fungi</taxon>
        <taxon>Dikarya</taxon>
        <taxon>Basidiomycota</taxon>
        <taxon>Agaricomycotina</taxon>
        <taxon>Agaricomycetes</taxon>
        <taxon>Polyporales</taxon>
        <taxon>Phanerochaetaceae</taxon>
        <taxon>Phlebiopsis</taxon>
    </lineage>
</organism>
<feature type="binding site" evidence="6">
    <location>
        <position position="61"/>
    </location>
    <ligand>
        <name>FAD</name>
        <dbReference type="ChEBI" id="CHEBI:57692"/>
    </ligand>
</feature>
<dbReference type="SUPFAM" id="SSF52343">
    <property type="entry name" value="Ferredoxin reductase-like, C-terminal NADP-linked domain"/>
    <property type="match status" value="1"/>
</dbReference>
<dbReference type="InterPro" id="IPR008333">
    <property type="entry name" value="Cbr1-like_FAD-bd_dom"/>
</dbReference>
<evidence type="ECO:0000256" key="5">
    <source>
        <dbReference type="ARBA" id="ARBA00023002"/>
    </source>
</evidence>
<name>A0A0C3NPG7_PHLG1</name>
<comment type="similarity">
    <text evidence="2">Belongs to the flavoprotein pyridine nucleotide cytochrome reductase family.</text>
</comment>
<evidence type="ECO:0000256" key="2">
    <source>
        <dbReference type="ARBA" id="ARBA00006105"/>
    </source>
</evidence>
<feature type="domain" description="FAD-binding FR-type" evidence="7">
    <location>
        <begin position="1"/>
        <end position="86"/>
    </location>
</feature>
<dbReference type="HOGENOM" id="CLU_003827_9_1_1"/>
<dbReference type="CDD" id="cd06183">
    <property type="entry name" value="cyt_b5_reduct_like"/>
    <property type="match status" value="1"/>
</dbReference>
<reference evidence="8 9" key="1">
    <citation type="journal article" date="2014" name="PLoS Genet.">
        <title>Analysis of the Phlebiopsis gigantea genome, transcriptome and secretome provides insight into its pioneer colonization strategies of wood.</title>
        <authorList>
            <person name="Hori C."/>
            <person name="Ishida T."/>
            <person name="Igarashi K."/>
            <person name="Samejima M."/>
            <person name="Suzuki H."/>
            <person name="Master E."/>
            <person name="Ferreira P."/>
            <person name="Ruiz-Duenas F.J."/>
            <person name="Held B."/>
            <person name="Canessa P."/>
            <person name="Larrondo L.F."/>
            <person name="Schmoll M."/>
            <person name="Druzhinina I.S."/>
            <person name="Kubicek C.P."/>
            <person name="Gaskell J.A."/>
            <person name="Kersten P."/>
            <person name="St John F."/>
            <person name="Glasner J."/>
            <person name="Sabat G."/>
            <person name="Splinter BonDurant S."/>
            <person name="Syed K."/>
            <person name="Yadav J."/>
            <person name="Mgbeahuruike A.C."/>
            <person name="Kovalchuk A."/>
            <person name="Asiegbu F.O."/>
            <person name="Lackner G."/>
            <person name="Hoffmeister D."/>
            <person name="Rencoret J."/>
            <person name="Gutierrez A."/>
            <person name="Sun H."/>
            <person name="Lindquist E."/>
            <person name="Barry K."/>
            <person name="Riley R."/>
            <person name="Grigoriev I.V."/>
            <person name="Henrissat B."/>
            <person name="Kues U."/>
            <person name="Berka R.M."/>
            <person name="Martinez A.T."/>
            <person name="Covert S.F."/>
            <person name="Blanchette R.A."/>
            <person name="Cullen D."/>
        </authorList>
    </citation>
    <scope>NUCLEOTIDE SEQUENCE [LARGE SCALE GENOMIC DNA]</scope>
    <source>
        <strain evidence="8 9">11061_1 CR5-6</strain>
    </source>
</reference>